<feature type="region of interest" description="Disordered" evidence="1">
    <location>
        <begin position="217"/>
        <end position="238"/>
    </location>
</feature>
<sequence>FVNALVGEEVAKVGSGLDSETTEVQHYFMPALNFPGKRVIVLDTPGFDYSDPKVPDDQIIEGIATWLKNSYPAGMKMKLAGVIYLHEITQDRFNKMKILDQFHTRCHDRTTKNTIFITTKWDHVNQETGSKHEANLRNQQDMKKILIMLRWDPPNYTPLDIMNLILGRKVGGRTLEDLQKELEQPSTHKQPQETSSIKAEVRFENVVSDQQIAQLYNGSSSQTTPPQDNLIHHPDPPDHQEVISTPGVDSGVSTNVPILEVTARALSNS</sequence>
<dbReference type="SUPFAM" id="SSF52540">
    <property type="entry name" value="P-loop containing nucleoside triphosphate hydrolases"/>
    <property type="match status" value="1"/>
</dbReference>
<evidence type="ECO:0000256" key="1">
    <source>
        <dbReference type="SAM" id="MobiDB-lite"/>
    </source>
</evidence>
<dbReference type="AlphaFoldDB" id="A0A9P7K2Z2"/>
<reference evidence="2" key="1">
    <citation type="submission" date="2021-02" db="EMBL/GenBank/DDBJ databases">
        <authorList>
            <person name="Nieuwenhuis M."/>
            <person name="Van De Peppel L.J.J."/>
        </authorList>
    </citation>
    <scope>NUCLEOTIDE SEQUENCE</scope>
    <source>
        <strain evidence="2">D49</strain>
    </source>
</reference>
<evidence type="ECO:0000313" key="3">
    <source>
        <dbReference type="Proteomes" id="UP000717328"/>
    </source>
</evidence>
<protein>
    <recommendedName>
        <fullName evidence="4">G domain-containing protein</fullName>
    </recommendedName>
</protein>
<organism evidence="2 3">
    <name type="scientific">Sphagnurus paluster</name>
    <dbReference type="NCBI Taxonomy" id="117069"/>
    <lineage>
        <taxon>Eukaryota</taxon>
        <taxon>Fungi</taxon>
        <taxon>Dikarya</taxon>
        <taxon>Basidiomycota</taxon>
        <taxon>Agaricomycotina</taxon>
        <taxon>Agaricomycetes</taxon>
        <taxon>Agaricomycetidae</taxon>
        <taxon>Agaricales</taxon>
        <taxon>Tricholomatineae</taxon>
        <taxon>Lyophyllaceae</taxon>
        <taxon>Sphagnurus</taxon>
    </lineage>
</organism>
<reference evidence="2" key="2">
    <citation type="submission" date="2021-10" db="EMBL/GenBank/DDBJ databases">
        <title>Phylogenomics reveals ancestral predisposition of the termite-cultivated fungus Termitomyces towards a domesticated lifestyle.</title>
        <authorList>
            <person name="Auxier B."/>
            <person name="Grum-Grzhimaylo A."/>
            <person name="Cardenas M.E."/>
            <person name="Lodge J.D."/>
            <person name="Laessoe T."/>
            <person name="Pedersen O."/>
            <person name="Smith M.E."/>
            <person name="Kuyper T.W."/>
            <person name="Franco-Molano E.A."/>
            <person name="Baroni T.J."/>
            <person name="Aanen D.K."/>
        </authorList>
    </citation>
    <scope>NUCLEOTIDE SEQUENCE</scope>
    <source>
        <strain evidence="2">D49</strain>
    </source>
</reference>
<keyword evidence="3" id="KW-1185">Reference proteome</keyword>
<proteinExistence type="predicted"/>
<feature type="non-terminal residue" evidence="2">
    <location>
        <position position="269"/>
    </location>
</feature>
<dbReference type="EMBL" id="JABCKI010006433">
    <property type="protein sequence ID" value="KAG5634395.1"/>
    <property type="molecule type" value="Genomic_DNA"/>
</dbReference>
<dbReference type="OrthoDB" id="8954335at2759"/>
<dbReference type="Proteomes" id="UP000717328">
    <property type="component" value="Unassembled WGS sequence"/>
</dbReference>
<evidence type="ECO:0000313" key="2">
    <source>
        <dbReference type="EMBL" id="KAG5634395.1"/>
    </source>
</evidence>
<name>A0A9P7K2Z2_9AGAR</name>
<comment type="caution">
    <text evidence="2">The sequence shown here is derived from an EMBL/GenBank/DDBJ whole genome shotgun (WGS) entry which is preliminary data.</text>
</comment>
<dbReference type="InterPro" id="IPR027417">
    <property type="entry name" value="P-loop_NTPase"/>
</dbReference>
<accession>A0A9P7K2Z2</accession>
<feature type="compositionally biased region" description="Polar residues" evidence="1">
    <location>
        <begin position="217"/>
        <end position="227"/>
    </location>
</feature>
<gene>
    <name evidence="2" type="ORF">H0H81_002121</name>
</gene>
<evidence type="ECO:0008006" key="4">
    <source>
        <dbReference type="Google" id="ProtNLM"/>
    </source>
</evidence>
<dbReference type="Gene3D" id="3.40.50.300">
    <property type="entry name" value="P-loop containing nucleotide triphosphate hydrolases"/>
    <property type="match status" value="1"/>
</dbReference>